<comment type="similarity">
    <text evidence="1">Belongs to the initiator RepB protein family.</text>
</comment>
<gene>
    <name evidence="4" type="ORF">F1735_30765</name>
</gene>
<dbReference type="InterPro" id="IPR000525">
    <property type="entry name" value="Initiator_Rep_WH1"/>
</dbReference>
<proteinExistence type="inferred from homology"/>
<sequence>MNIDEKSLTVRQANSLIEASYKIPSVGEGRLIRMLIAQIKPTDEDFRTYKIAVSDFAKFFGLTGGSAYDLIDKAAESLAHRPITIRTGKSWLHTNWLSSAEHIEGSGYVELCFDKKLKPYLLQLKGYYKDYSLDKIINFKSGYSIRLFEILKANEFKADAKGNFKRSFEYDELREMLGIEKNEYPLFADVRRNVIETAVKEINANPDITIIKVDYPKTGRKVSHVVFNCERARQTQLDFDDPLPKFEEVEQKKEHPEDVRELISMGIEENTAYKWRKKYGAKQIARNIAYTRAMQKSNKIRDSLSGYLARAIAEDIASGWEQEEQKKVDKRKTQEQAEKLKEEDEERKREESKQKTQMLLSEFHALPENEQEAIRRIFEKQAVPITLGMWNREKERNKTPELDKKLLVTFALFYETYQANLQLPV</sequence>
<dbReference type="Pfam" id="PF21205">
    <property type="entry name" value="Rep3_C"/>
    <property type="match status" value="1"/>
</dbReference>
<evidence type="ECO:0000256" key="2">
    <source>
        <dbReference type="SAM" id="MobiDB-lite"/>
    </source>
</evidence>
<dbReference type="Pfam" id="PF01051">
    <property type="entry name" value="Rep3_N"/>
    <property type="match status" value="1"/>
</dbReference>
<comment type="caution">
    <text evidence="4">The sequence shown here is derived from an EMBL/GenBank/DDBJ whole genome shotgun (WGS) entry which is preliminary data.</text>
</comment>
<evidence type="ECO:0000256" key="1">
    <source>
        <dbReference type="ARBA" id="ARBA00038283"/>
    </source>
</evidence>
<evidence type="ECO:0000313" key="5">
    <source>
        <dbReference type="Proteomes" id="UP000610594"/>
    </source>
</evidence>
<dbReference type="Gene3D" id="1.10.10.10">
    <property type="entry name" value="Winged helix-like DNA-binding domain superfamily/Winged helix DNA-binding domain"/>
    <property type="match status" value="2"/>
</dbReference>
<keyword evidence="5" id="KW-1185">Reference proteome</keyword>
<dbReference type="RefSeq" id="WP_167240498.1">
    <property type="nucleotide sequence ID" value="NZ_WHJF01000151.1"/>
</dbReference>
<dbReference type="InterPro" id="IPR036388">
    <property type="entry name" value="WH-like_DNA-bd_sf"/>
</dbReference>
<feature type="domain" description="Initiator Rep protein WH1" evidence="3">
    <location>
        <begin position="9"/>
        <end position="152"/>
    </location>
</feature>
<dbReference type="InterPro" id="IPR036390">
    <property type="entry name" value="WH_DNA-bd_sf"/>
</dbReference>
<dbReference type="EMBL" id="WHJF01000151">
    <property type="protein sequence ID" value="NHZ66624.1"/>
    <property type="molecule type" value="Genomic_DNA"/>
</dbReference>
<feature type="region of interest" description="Disordered" evidence="2">
    <location>
        <begin position="322"/>
        <end position="356"/>
    </location>
</feature>
<name>A0ABX0N8Y8_9BURK</name>
<dbReference type="SUPFAM" id="SSF46785">
    <property type="entry name" value="Winged helix' DNA-binding domain"/>
    <property type="match status" value="2"/>
</dbReference>
<reference evidence="4 5" key="1">
    <citation type="submission" date="2019-10" db="EMBL/GenBank/DDBJ databases">
        <title>Taxonomy of Antarctic Massilia spp.: description of Massilia rubra sp. nov., Massilia aquatica sp. nov., Massilia mucilaginosa sp. nov., Massilia frigida sp. nov. isolated from streams, lakes and regoliths.</title>
        <authorList>
            <person name="Holochova P."/>
            <person name="Sedlacek I."/>
            <person name="Kralova S."/>
            <person name="Maslanova I."/>
            <person name="Busse H.-J."/>
            <person name="Stankova E."/>
            <person name="Vrbovska V."/>
            <person name="Kovarovic V."/>
            <person name="Bartak M."/>
            <person name="Svec P."/>
            <person name="Pantucek R."/>
        </authorList>
    </citation>
    <scope>NUCLEOTIDE SEQUENCE [LARGE SCALE GENOMIC DNA]</scope>
    <source>
        <strain evidence="4 5">CCM 8694</strain>
    </source>
</reference>
<feature type="compositionally biased region" description="Basic and acidic residues" evidence="2">
    <location>
        <begin position="323"/>
        <end position="354"/>
    </location>
</feature>
<accession>A0ABX0N8Y8</accession>
<organism evidence="4 5">
    <name type="scientific">Massilia genomosp. 1</name>
    <dbReference type="NCBI Taxonomy" id="2609280"/>
    <lineage>
        <taxon>Bacteria</taxon>
        <taxon>Pseudomonadati</taxon>
        <taxon>Pseudomonadota</taxon>
        <taxon>Betaproteobacteria</taxon>
        <taxon>Burkholderiales</taxon>
        <taxon>Oxalobacteraceae</taxon>
        <taxon>Telluria group</taxon>
        <taxon>Massilia</taxon>
    </lineage>
</organism>
<protein>
    <submittedName>
        <fullName evidence="4">RepB family plasmid replication initiator protein</fullName>
    </submittedName>
</protein>
<evidence type="ECO:0000259" key="3">
    <source>
        <dbReference type="Pfam" id="PF01051"/>
    </source>
</evidence>
<evidence type="ECO:0000313" key="4">
    <source>
        <dbReference type="EMBL" id="NHZ66624.1"/>
    </source>
</evidence>
<dbReference type="Proteomes" id="UP000610594">
    <property type="component" value="Unassembled WGS sequence"/>
</dbReference>